<organism evidence="4">
    <name type="scientific">Sesamum calycinum</name>
    <dbReference type="NCBI Taxonomy" id="2727403"/>
    <lineage>
        <taxon>Eukaryota</taxon>
        <taxon>Viridiplantae</taxon>
        <taxon>Streptophyta</taxon>
        <taxon>Embryophyta</taxon>
        <taxon>Tracheophyta</taxon>
        <taxon>Spermatophyta</taxon>
        <taxon>Magnoliopsida</taxon>
        <taxon>eudicotyledons</taxon>
        <taxon>Gunneridae</taxon>
        <taxon>Pentapetalae</taxon>
        <taxon>asterids</taxon>
        <taxon>lamiids</taxon>
        <taxon>Lamiales</taxon>
        <taxon>Pedaliaceae</taxon>
        <taxon>Sesamum</taxon>
    </lineage>
</organism>
<feature type="repeat" description="PPR" evidence="3">
    <location>
        <begin position="9"/>
        <end position="44"/>
    </location>
</feature>
<reference evidence="4" key="1">
    <citation type="submission" date="2020-06" db="EMBL/GenBank/DDBJ databases">
        <authorList>
            <person name="Li T."/>
            <person name="Hu X."/>
            <person name="Zhang T."/>
            <person name="Song X."/>
            <person name="Zhang H."/>
            <person name="Dai N."/>
            <person name="Sheng W."/>
            <person name="Hou X."/>
            <person name="Wei L."/>
        </authorList>
    </citation>
    <scope>NUCLEOTIDE SEQUENCE</scope>
    <source>
        <strain evidence="4">KEN8</strain>
        <tissue evidence="4">Leaf</tissue>
    </source>
</reference>
<comment type="similarity">
    <text evidence="1">Belongs to the PPR family. P subfamily.</text>
</comment>
<dbReference type="PANTHER" id="PTHR47939:SF5">
    <property type="entry name" value="PENTACOTRIPEPTIDE-REPEAT REGION OF PRORP DOMAIN-CONTAINING PROTEIN"/>
    <property type="match status" value="1"/>
</dbReference>
<evidence type="ECO:0000256" key="1">
    <source>
        <dbReference type="ARBA" id="ARBA00007626"/>
    </source>
</evidence>
<accession>A0AAW2Q816</accession>
<dbReference type="InterPro" id="IPR011990">
    <property type="entry name" value="TPR-like_helical_dom_sf"/>
</dbReference>
<feature type="repeat" description="PPR" evidence="3">
    <location>
        <begin position="115"/>
        <end position="147"/>
    </location>
</feature>
<dbReference type="Pfam" id="PF12854">
    <property type="entry name" value="PPR_1"/>
    <property type="match status" value="2"/>
</dbReference>
<dbReference type="PANTHER" id="PTHR47939">
    <property type="entry name" value="MEMBRANE-ASSOCIATED SALT-INDUCIBLE PROTEIN-LIKE"/>
    <property type="match status" value="1"/>
</dbReference>
<sequence length="337" mass="38408">MVRSGLKPNVYTHTVLIDGLCKKGWTEKAFRLFLKLVRSDNYKPNVHTYTAMISGYCKEEKLNRAEMLLVKMQEQGIAPNWNTFTTLIDGHAKVGDFDRAYELMDVMAEDGLTPNICTYNAVIDALCKKGRVKEAYRVSMLDEARALFEEMIGKGISPCEVTRMTIAYEFCKKDESCTAMALLDRLEKKLWVRTISTLVRKLCSEQKVDMAAQFFDKLFDVNHTVDRVTLAAFMTACYDSNNYALVSDISERITKQKDGIGFFALILSIPQRSFKLQTCSLRLSYTRVIFNCNSAYKSKVLGSMLSLDVICFHLSSAAPRFSSIQTALQPYHEIRRR</sequence>
<name>A0AAW2Q816_9LAMI</name>
<feature type="repeat" description="PPR" evidence="3">
    <location>
        <begin position="45"/>
        <end position="79"/>
    </location>
</feature>
<comment type="caution">
    <text evidence="4">The sequence shown here is derived from an EMBL/GenBank/DDBJ whole genome shotgun (WGS) entry which is preliminary data.</text>
</comment>
<dbReference type="SUPFAM" id="SSF81901">
    <property type="entry name" value="HCP-like"/>
    <property type="match status" value="1"/>
</dbReference>
<dbReference type="InterPro" id="IPR002885">
    <property type="entry name" value="PPR_rpt"/>
</dbReference>
<reference evidence="4" key="2">
    <citation type="journal article" date="2024" name="Plant">
        <title>Genomic evolution and insights into agronomic trait innovations of Sesamum species.</title>
        <authorList>
            <person name="Miao H."/>
            <person name="Wang L."/>
            <person name="Qu L."/>
            <person name="Liu H."/>
            <person name="Sun Y."/>
            <person name="Le M."/>
            <person name="Wang Q."/>
            <person name="Wei S."/>
            <person name="Zheng Y."/>
            <person name="Lin W."/>
            <person name="Duan Y."/>
            <person name="Cao H."/>
            <person name="Xiong S."/>
            <person name="Wang X."/>
            <person name="Wei L."/>
            <person name="Li C."/>
            <person name="Ma Q."/>
            <person name="Ju M."/>
            <person name="Zhao R."/>
            <person name="Li G."/>
            <person name="Mu C."/>
            <person name="Tian Q."/>
            <person name="Mei H."/>
            <person name="Zhang T."/>
            <person name="Gao T."/>
            <person name="Zhang H."/>
        </authorList>
    </citation>
    <scope>NUCLEOTIDE SEQUENCE</scope>
    <source>
        <strain evidence="4">KEN8</strain>
    </source>
</reference>
<protein>
    <submittedName>
        <fullName evidence="4">Pentatricopeptide repeat-containing protein</fullName>
    </submittedName>
</protein>
<feature type="repeat" description="PPR" evidence="3">
    <location>
        <begin position="80"/>
        <end position="114"/>
    </location>
</feature>
<evidence type="ECO:0000256" key="3">
    <source>
        <dbReference type="PROSITE-ProRule" id="PRU00708"/>
    </source>
</evidence>
<evidence type="ECO:0000256" key="2">
    <source>
        <dbReference type="ARBA" id="ARBA00022737"/>
    </source>
</evidence>
<dbReference type="InterPro" id="IPR050667">
    <property type="entry name" value="PPR-containing_protein"/>
</dbReference>
<dbReference type="PROSITE" id="PS51375">
    <property type="entry name" value="PPR"/>
    <property type="match status" value="4"/>
</dbReference>
<dbReference type="EMBL" id="JACGWM010000007">
    <property type="protein sequence ID" value="KAL0363736.1"/>
    <property type="molecule type" value="Genomic_DNA"/>
</dbReference>
<dbReference type="Gene3D" id="1.25.40.10">
    <property type="entry name" value="Tetratricopeptide repeat domain"/>
    <property type="match status" value="3"/>
</dbReference>
<proteinExistence type="inferred from homology"/>
<dbReference type="Pfam" id="PF13041">
    <property type="entry name" value="PPR_2"/>
    <property type="match status" value="1"/>
</dbReference>
<dbReference type="AlphaFoldDB" id="A0AAW2Q816"/>
<dbReference type="NCBIfam" id="TIGR00756">
    <property type="entry name" value="PPR"/>
    <property type="match status" value="4"/>
</dbReference>
<keyword evidence="2" id="KW-0677">Repeat</keyword>
<evidence type="ECO:0000313" key="4">
    <source>
        <dbReference type="EMBL" id="KAL0363736.1"/>
    </source>
</evidence>
<gene>
    <name evidence="4" type="ORF">Scaly_1328800</name>
</gene>
<dbReference type="Pfam" id="PF01535">
    <property type="entry name" value="PPR"/>
    <property type="match status" value="1"/>
</dbReference>